<keyword evidence="2" id="KW-0489">Methyltransferase</keyword>
<keyword evidence="2" id="KW-0808">Transferase</keyword>
<dbReference type="InterPro" id="IPR000780">
    <property type="entry name" value="CheR_MeTrfase"/>
</dbReference>
<accession>A0A842HZ87</accession>
<dbReference type="PANTHER" id="PTHR24422:SF21">
    <property type="entry name" value="CHEMOTAXIS PROTEIN METHYLTRANSFERASE 1"/>
    <property type="match status" value="1"/>
</dbReference>
<gene>
    <name evidence="2" type="ORF">H6P80_08545</name>
</gene>
<dbReference type="SUPFAM" id="SSF53335">
    <property type="entry name" value="S-adenosyl-L-methionine-dependent methyltransferases"/>
    <property type="match status" value="1"/>
</dbReference>
<keyword evidence="3" id="KW-1185">Reference proteome</keyword>
<dbReference type="PANTHER" id="PTHR24422">
    <property type="entry name" value="CHEMOTAXIS PROTEIN METHYLTRANSFERASE"/>
    <property type="match status" value="1"/>
</dbReference>
<dbReference type="RefSeq" id="WP_185800862.1">
    <property type="nucleotide sequence ID" value="NZ_JACJVJ010000001.1"/>
</dbReference>
<dbReference type="EMBL" id="JACJVJ010000001">
    <property type="protein sequence ID" value="MBC2777669.1"/>
    <property type="molecule type" value="Genomic_DNA"/>
</dbReference>
<name>A0A842HZ87_9SPHN</name>
<dbReference type="SUPFAM" id="SSF47757">
    <property type="entry name" value="Chemotaxis receptor methyltransferase CheR, N-terminal domain"/>
    <property type="match status" value="1"/>
</dbReference>
<dbReference type="AlphaFoldDB" id="A0A842HZ87"/>
<reference evidence="2 3" key="1">
    <citation type="submission" date="2020-08" db="EMBL/GenBank/DDBJ databases">
        <title>Draft genome sequence of Parasphingopyxis sp. GrpM-11.</title>
        <authorList>
            <person name="Oh J."/>
            <person name="Roh D.-H."/>
        </authorList>
    </citation>
    <scope>NUCLEOTIDE SEQUENCE [LARGE SCALE GENOMIC DNA]</scope>
    <source>
        <strain evidence="2 3">GrpM-11</strain>
    </source>
</reference>
<evidence type="ECO:0000313" key="2">
    <source>
        <dbReference type="EMBL" id="MBC2777669.1"/>
    </source>
</evidence>
<sequence>MEISPSALRALSSILEERTGQRLNEGRQWRVELALRPILKLHDIDSCETLAVRLTEPGSESLRDETVDALLNNETYFFRDTDAFSTLPQIIEAIAAHRENTKKLKIWSAGCSTGQEIYSLAMQFREDRRRWEGWTLDLLGTDISRKAIARGQEAVYSQFEIQRGLPAKHMLQWFEQRGERWHAHDDLRRMVHFRRQNILEAPPPGMFDLILCRNVLLYFPAANRSKALDWMSRVLAPDGALMLGAGETVLGYCDRFEILPGARSLYRLAPPEKHQLAIGA</sequence>
<organism evidence="2 3">
    <name type="scientific">Parasphingopyxis marina</name>
    <dbReference type="NCBI Taxonomy" id="2761622"/>
    <lineage>
        <taxon>Bacteria</taxon>
        <taxon>Pseudomonadati</taxon>
        <taxon>Pseudomonadota</taxon>
        <taxon>Alphaproteobacteria</taxon>
        <taxon>Sphingomonadales</taxon>
        <taxon>Sphingomonadaceae</taxon>
        <taxon>Parasphingopyxis</taxon>
    </lineage>
</organism>
<dbReference type="GO" id="GO:0008757">
    <property type="term" value="F:S-adenosylmethionine-dependent methyltransferase activity"/>
    <property type="evidence" value="ECO:0007669"/>
    <property type="project" value="InterPro"/>
</dbReference>
<evidence type="ECO:0000259" key="1">
    <source>
        <dbReference type="PROSITE" id="PS50123"/>
    </source>
</evidence>
<dbReference type="SMART" id="SM00138">
    <property type="entry name" value="MeTrc"/>
    <property type="match status" value="1"/>
</dbReference>
<dbReference type="InterPro" id="IPR029063">
    <property type="entry name" value="SAM-dependent_MTases_sf"/>
</dbReference>
<dbReference type="InterPro" id="IPR022642">
    <property type="entry name" value="CheR_C"/>
</dbReference>
<protein>
    <submittedName>
        <fullName evidence="2">Methyltransferase domain-containing protein</fullName>
    </submittedName>
</protein>
<dbReference type="Gene3D" id="3.40.50.150">
    <property type="entry name" value="Vaccinia Virus protein VP39"/>
    <property type="match status" value="1"/>
</dbReference>
<dbReference type="Pfam" id="PF01739">
    <property type="entry name" value="CheR"/>
    <property type="match status" value="1"/>
</dbReference>
<evidence type="ECO:0000313" key="3">
    <source>
        <dbReference type="Proteomes" id="UP000564378"/>
    </source>
</evidence>
<dbReference type="PROSITE" id="PS50123">
    <property type="entry name" value="CHER"/>
    <property type="match status" value="1"/>
</dbReference>
<dbReference type="Proteomes" id="UP000564378">
    <property type="component" value="Unassembled WGS sequence"/>
</dbReference>
<proteinExistence type="predicted"/>
<dbReference type="GO" id="GO:0032259">
    <property type="term" value="P:methylation"/>
    <property type="evidence" value="ECO:0007669"/>
    <property type="project" value="UniProtKB-KW"/>
</dbReference>
<dbReference type="CDD" id="cd02440">
    <property type="entry name" value="AdoMet_MTases"/>
    <property type="match status" value="1"/>
</dbReference>
<dbReference type="PRINTS" id="PR00996">
    <property type="entry name" value="CHERMTFRASE"/>
</dbReference>
<feature type="domain" description="CheR-type methyltransferase" evidence="1">
    <location>
        <begin position="1"/>
        <end position="257"/>
    </location>
</feature>
<comment type="caution">
    <text evidence="2">The sequence shown here is derived from an EMBL/GenBank/DDBJ whole genome shotgun (WGS) entry which is preliminary data.</text>
</comment>
<dbReference type="InterPro" id="IPR050903">
    <property type="entry name" value="Bact_Chemotaxis_MeTrfase"/>
</dbReference>